<feature type="domain" description="DUF2779" evidence="1">
    <location>
        <begin position="300"/>
        <end position="424"/>
    </location>
</feature>
<dbReference type="EMBL" id="LCEK01000001">
    <property type="protein sequence ID" value="KKS73214.1"/>
    <property type="molecule type" value="Genomic_DNA"/>
</dbReference>
<dbReference type="AlphaFoldDB" id="A0A0G1BJ23"/>
<evidence type="ECO:0000313" key="3">
    <source>
        <dbReference type="Proteomes" id="UP000033867"/>
    </source>
</evidence>
<proteinExistence type="predicted"/>
<protein>
    <recommendedName>
        <fullName evidence="1">DUF2779 domain-containing protein</fullName>
    </recommendedName>
</protein>
<name>A0A0G1BJ23_9BACT</name>
<gene>
    <name evidence="2" type="ORF">UV42_C0001G0029</name>
</gene>
<dbReference type="Pfam" id="PF11074">
    <property type="entry name" value="DUF2779"/>
    <property type="match status" value="1"/>
</dbReference>
<accession>A0A0G1BJ23</accession>
<dbReference type="InterPro" id="IPR021301">
    <property type="entry name" value="DUF2779"/>
</dbReference>
<dbReference type="Proteomes" id="UP000033867">
    <property type="component" value="Unassembled WGS sequence"/>
</dbReference>
<sequence length="497" mass="57905">MHLTKTDYLEYTFCKKNLWLKKHKPELFEDVELSEFEKKIIEEGNLADEAARNLFPDGELIGIVGVNAIPVTKKILEKNPPVLFQGAFSFNDFFVQADILRYNDILKGWELYEVKATNDVKREIPHHHINDLAFQKIVIEQNGIHIIKAGVIHLNGEYRQRGKVNYNELFIIAELTDEVLEAEELVRGQMRDIHTYMDMAEEKNCECLYRGRNAQCTTFAYSNPEVPEYSVHDINRIGGSKKLFFDWIDRGIYRLEDIDNPENLTGSKKAQYTAYITGKPLIDKEAIQKELGELVFPLQFFDYEGYSSAIPSFNGFGAYEQVPFQYSLHTLHEDGTLEHREYLITEPENDLTLPLVERMKEDFDDVGTVISWYKSYESQRNDKLAELHPNHADFLIGLNDRMFDLMTMFSKNYYVDARFKGSASIKNVLPVIVPELTYKVLGIQKGDQAVERWEKMIFADIHPDEKKEIKKDLLEYCKLDTLAMVRIWEFLMKIKNV</sequence>
<evidence type="ECO:0000259" key="1">
    <source>
        <dbReference type="Pfam" id="PF11074"/>
    </source>
</evidence>
<evidence type="ECO:0000313" key="2">
    <source>
        <dbReference type="EMBL" id="KKS73214.1"/>
    </source>
</evidence>
<dbReference type="PATRIC" id="fig|1619052.3.peg.31"/>
<organism evidence="2 3">
    <name type="scientific">Candidatus Magasanikbacteria bacterium GW2011_GWE2_42_7</name>
    <dbReference type="NCBI Taxonomy" id="1619052"/>
    <lineage>
        <taxon>Bacteria</taxon>
        <taxon>Candidatus Magasanikiibacteriota</taxon>
    </lineage>
</organism>
<comment type="caution">
    <text evidence="2">The sequence shown here is derived from an EMBL/GenBank/DDBJ whole genome shotgun (WGS) entry which is preliminary data.</text>
</comment>
<reference evidence="2 3" key="1">
    <citation type="journal article" date="2015" name="Nature">
        <title>rRNA introns, odd ribosomes, and small enigmatic genomes across a large radiation of phyla.</title>
        <authorList>
            <person name="Brown C.T."/>
            <person name="Hug L.A."/>
            <person name="Thomas B.C."/>
            <person name="Sharon I."/>
            <person name="Castelle C.J."/>
            <person name="Singh A."/>
            <person name="Wilkins M.J."/>
            <person name="Williams K.H."/>
            <person name="Banfield J.F."/>
        </authorList>
    </citation>
    <scope>NUCLEOTIDE SEQUENCE [LARGE SCALE GENOMIC DNA]</scope>
</reference>